<sequence>MPRKLYTNKLTYEKECSFTDSETDIEDIEDTDGEMVAPILFSSSYASTSILHVSTASNSRPSTKRNNLS</sequence>
<comment type="caution">
    <text evidence="1">The sequence shown here is derived from an EMBL/GenBank/DDBJ whole genome shotgun (WGS) entry which is preliminary data.</text>
</comment>
<accession>A0A0Q9YNC9</accession>
<gene>
    <name evidence="1" type="ORF">HT99x_00627</name>
</gene>
<reference evidence="1" key="1">
    <citation type="submission" date="2015-09" db="EMBL/GenBank/DDBJ databases">
        <title>Draft Genome Sequences of Two Novel Amoeba-resistant Intranuclear Bacteria, Candidatus Berkiella cookevillensis and Candidatus Berkiella aquae.</title>
        <authorList>
            <person name="Mehari Y.T."/>
            <person name="Arivett B.A."/>
            <person name="Farone A.L."/>
            <person name="Gunderson J.H."/>
            <person name="Farone M.B."/>
        </authorList>
    </citation>
    <scope>NUCLEOTIDE SEQUENCE [LARGE SCALE GENOMIC DNA]</scope>
    <source>
        <strain evidence="1">HT99</strain>
    </source>
</reference>
<organism evidence="1">
    <name type="scientific">Candidatus Berkiella aquae</name>
    <dbReference type="NCBI Taxonomy" id="295108"/>
    <lineage>
        <taxon>Bacteria</taxon>
        <taxon>Pseudomonadati</taxon>
        <taxon>Pseudomonadota</taxon>
        <taxon>Gammaproteobacteria</taxon>
        <taxon>Candidatus Berkiellales</taxon>
        <taxon>Candidatus Berkiellaceae</taxon>
        <taxon>Candidatus Berkiella</taxon>
    </lineage>
</organism>
<dbReference type="EMBL" id="LKAJ01000002">
    <property type="protein sequence ID" value="KRG22208.1"/>
    <property type="molecule type" value="Genomic_DNA"/>
</dbReference>
<protein>
    <submittedName>
        <fullName evidence="1">Uncharacterized protein</fullName>
    </submittedName>
</protein>
<proteinExistence type="predicted"/>
<name>A0A0Q9YNC9_9GAMM</name>
<evidence type="ECO:0000313" key="1">
    <source>
        <dbReference type="EMBL" id="KRG22208.1"/>
    </source>
</evidence>
<dbReference type="AlphaFoldDB" id="A0A0Q9YNC9"/>